<keyword evidence="4 8" id="KW-1133">Transmembrane helix</keyword>
<comment type="similarity">
    <text evidence="6">Belongs to the major facilitator superfamily. Spinster (TC 2.A.1.49) family.</text>
</comment>
<dbReference type="PANTHER" id="PTHR23505">
    <property type="entry name" value="SPINSTER"/>
    <property type="match status" value="1"/>
</dbReference>
<dbReference type="RefSeq" id="XP_005851685.1">
    <property type="nucleotide sequence ID" value="XM_005851623.1"/>
</dbReference>
<organism evidence="12">
    <name type="scientific">Chlorella variabilis</name>
    <name type="common">Green alga</name>
    <dbReference type="NCBI Taxonomy" id="554065"/>
    <lineage>
        <taxon>Eukaryota</taxon>
        <taxon>Viridiplantae</taxon>
        <taxon>Chlorophyta</taxon>
        <taxon>core chlorophytes</taxon>
        <taxon>Trebouxiophyceae</taxon>
        <taxon>Chlorellales</taxon>
        <taxon>Chlorellaceae</taxon>
        <taxon>Chlorella clade</taxon>
        <taxon>Chlorella</taxon>
    </lineage>
</organism>
<feature type="transmembrane region" description="Helical" evidence="8">
    <location>
        <begin position="307"/>
        <end position="326"/>
    </location>
</feature>
<feature type="transmembrane region" description="Helical" evidence="8">
    <location>
        <begin position="49"/>
        <end position="69"/>
    </location>
</feature>
<keyword evidence="9" id="KW-0732">Signal</keyword>
<feature type="chain" id="PRO_5003155548" description="Major facilitator superfamily (MFS) profile domain-containing protein" evidence="9">
    <location>
        <begin position="20"/>
        <end position="483"/>
    </location>
</feature>
<comment type="subcellular location">
    <subcellularLocation>
        <location evidence="1">Membrane</location>
        <topology evidence="1">Multi-pass membrane protein</topology>
    </subcellularLocation>
</comment>
<dbReference type="InterPro" id="IPR036259">
    <property type="entry name" value="MFS_trans_sf"/>
</dbReference>
<name>E1Z208_CHLVA</name>
<evidence type="ECO:0000259" key="10">
    <source>
        <dbReference type="PROSITE" id="PS50850"/>
    </source>
</evidence>
<dbReference type="PROSITE" id="PS50850">
    <property type="entry name" value="MFS"/>
    <property type="match status" value="1"/>
</dbReference>
<keyword evidence="2" id="KW-0813">Transport</keyword>
<dbReference type="AlphaFoldDB" id="E1Z208"/>
<feature type="transmembrane region" description="Helical" evidence="8">
    <location>
        <begin position="141"/>
        <end position="160"/>
    </location>
</feature>
<dbReference type="KEGG" id="cvr:CHLNCDRAFT_59527"/>
<accession>E1Z208</accession>
<keyword evidence="5 8" id="KW-0472">Membrane</keyword>
<dbReference type="InterPro" id="IPR020846">
    <property type="entry name" value="MFS_dom"/>
</dbReference>
<evidence type="ECO:0000256" key="7">
    <source>
        <dbReference type="SAM" id="MobiDB-lite"/>
    </source>
</evidence>
<feature type="transmembrane region" description="Helical" evidence="8">
    <location>
        <begin position="172"/>
        <end position="191"/>
    </location>
</feature>
<dbReference type="InterPro" id="IPR011701">
    <property type="entry name" value="MFS"/>
</dbReference>
<evidence type="ECO:0000256" key="4">
    <source>
        <dbReference type="ARBA" id="ARBA00022989"/>
    </source>
</evidence>
<keyword evidence="12" id="KW-1185">Reference proteome</keyword>
<sequence length="483" mass="49363">MKPALLLALFCGATLLLFADRGVVSCNSVNGRPAMDGHPGFGIQGEFDLSLTADGLLAAMLMTGLMLSAPACSQLSRRFPALKLMGTGLSLWVFGAAGCAAAPNFPFLLFCRFLVGAACGPFIALAAPLIDDQAPPDRKSLWLSSFFLCIPTGFAVGYLYGGLVGTALGWRAAFGIEAAAMLPFAGALLLASPVELRASSKAAAPAVAPGSGPAGAGKALAAFLADCRELAASRVCISTMLALAAYNGSLGCYAFFGPKAARAIFDLPSETADLLFGGITVLTGVLGTLCGGLALDSMGASVRNALLLCTGGVGCGCVLVMAGFGAAKTMPWFGPVFAGGELAMFLMAAPVNAVLMWSVPRPELRPFALSAAEFVQHALGDIPSPPALGWLQSKLNNWRLSMCICTCLLVVSTVLFALALCQSGREARFREVLEVEGGGLVDGEEGEEAEQRHAAGRTAGGAGEAADGSPEAADLEQPLLNAA</sequence>
<feature type="domain" description="Major facilitator superfamily (MFS) profile" evidence="10">
    <location>
        <begin position="6"/>
        <end position="424"/>
    </location>
</feature>
<evidence type="ECO:0000256" key="5">
    <source>
        <dbReference type="ARBA" id="ARBA00023136"/>
    </source>
</evidence>
<protein>
    <recommendedName>
        <fullName evidence="10">Major facilitator superfamily (MFS) profile domain-containing protein</fullName>
    </recommendedName>
</protein>
<feature type="transmembrane region" description="Helical" evidence="8">
    <location>
        <begin position="276"/>
        <end position="295"/>
    </location>
</feature>
<evidence type="ECO:0000256" key="8">
    <source>
        <dbReference type="SAM" id="Phobius"/>
    </source>
</evidence>
<feature type="region of interest" description="Disordered" evidence="7">
    <location>
        <begin position="440"/>
        <end position="483"/>
    </location>
</feature>
<dbReference type="eggNOG" id="KOG1330">
    <property type="taxonomic scope" value="Eukaryota"/>
</dbReference>
<dbReference type="InParanoid" id="E1Z208"/>
<dbReference type="Gene3D" id="1.20.1250.20">
    <property type="entry name" value="MFS general substrate transporter like domains"/>
    <property type="match status" value="2"/>
</dbReference>
<evidence type="ECO:0000256" key="6">
    <source>
        <dbReference type="ARBA" id="ARBA00024338"/>
    </source>
</evidence>
<feature type="transmembrane region" description="Helical" evidence="8">
    <location>
        <begin position="81"/>
        <end position="101"/>
    </location>
</feature>
<evidence type="ECO:0000313" key="11">
    <source>
        <dbReference type="EMBL" id="EFN59583.1"/>
    </source>
</evidence>
<evidence type="ECO:0000256" key="1">
    <source>
        <dbReference type="ARBA" id="ARBA00004141"/>
    </source>
</evidence>
<proteinExistence type="inferred from homology"/>
<evidence type="ECO:0000313" key="12">
    <source>
        <dbReference type="Proteomes" id="UP000008141"/>
    </source>
</evidence>
<dbReference type="Proteomes" id="UP000008141">
    <property type="component" value="Unassembled WGS sequence"/>
</dbReference>
<feature type="signal peptide" evidence="9">
    <location>
        <begin position="1"/>
        <end position="19"/>
    </location>
</feature>
<dbReference type="GO" id="GO:0022857">
    <property type="term" value="F:transmembrane transporter activity"/>
    <property type="evidence" value="ECO:0007669"/>
    <property type="project" value="InterPro"/>
</dbReference>
<feature type="transmembrane region" description="Helical" evidence="8">
    <location>
        <begin position="235"/>
        <end position="256"/>
    </location>
</feature>
<dbReference type="SUPFAM" id="SSF103473">
    <property type="entry name" value="MFS general substrate transporter"/>
    <property type="match status" value="1"/>
</dbReference>
<feature type="transmembrane region" description="Helical" evidence="8">
    <location>
        <begin position="107"/>
        <end position="129"/>
    </location>
</feature>
<dbReference type="PANTHER" id="PTHR23505:SF79">
    <property type="entry name" value="PROTEIN SPINSTER"/>
    <property type="match status" value="1"/>
</dbReference>
<dbReference type="OrthoDB" id="514592at2759"/>
<dbReference type="GO" id="GO:0016020">
    <property type="term" value="C:membrane"/>
    <property type="evidence" value="ECO:0007669"/>
    <property type="project" value="UniProtKB-SubCell"/>
</dbReference>
<gene>
    <name evidence="11" type="ORF">CHLNCDRAFT_59527</name>
</gene>
<keyword evidence="3 8" id="KW-0812">Transmembrane</keyword>
<evidence type="ECO:0000256" key="2">
    <source>
        <dbReference type="ARBA" id="ARBA00022448"/>
    </source>
</evidence>
<dbReference type="EMBL" id="GL433835">
    <property type="protein sequence ID" value="EFN59583.1"/>
    <property type="molecule type" value="Genomic_DNA"/>
</dbReference>
<dbReference type="InterPro" id="IPR044770">
    <property type="entry name" value="MFS_spinster-like"/>
</dbReference>
<feature type="transmembrane region" description="Helical" evidence="8">
    <location>
        <begin position="400"/>
        <end position="420"/>
    </location>
</feature>
<reference evidence="11 12" key="1">
    <citation type="journal article" date="2010" name="Plant Cell">
        <title>The Chlorella variabilis NC64A genome reveals adaptation to photosymbiosis, coevolution with viruses, and cryptic sex.</title>
        <authorList>
            <person name="Blanc G."/>
            <person name="Duncan G."/>
            <person name="Agarkova I."/>
            <person name="Borodovsky M."/>
            <person name="Gurnon J."/>
            <person name="Kuo A."/>
            <person name="Lindquist E."/>
            <person name="Lucas S."/>
            <person name="Pangilinan J."/>
            <person name="Polle J."/>
            <person name="Salamov A."/>
            <person name="Terry A."/>
            <person name="Yamada T."/>
            <person name="Dunigan D.D."/>
            <person name="Grigoriev I.V."/>
            <person name="Claverie J.M."/>
            <person name="Van Etten J.L."/>
        </authorList>
    </citation>
    <scope>NUCLEOTIDE SEQUENCE [LARGE SCALE GENOMIC DNA]</scope>
    <source>
        <strain evidence="11 12">NC64A</strain>
    </source>
</reference>
<evidence type="ECO:0000256" key="3">
    <source>
        <dbReference type="ARBA" id="ARBA00022692"/>
    </source>
</evidence>
<dbReference type="Pfam" id="PF07690">
    <property type="entry name" value="MFS_1"/>
    <property type="match status" value="1"/>
</dbReference>
<dbReference type="GeneID" id="17359066"/>
<evidence type="ECO:0000256" key="9">
    <source>
        <dbReference type="SAM" id="SignalP"/>
    </source>
</evidence>